<dbReference type="Proteomes" id="UP000264541">
    <property type="component" value="Unassembled WGS sequence"/>
</dbReference>
<dbReference type="OrthoDB" id="2965951at2"/>
<evidence type="ECO:0000256" key="1">
    <source>
        <dbReference type="SAM" id="Phobius"/>
    </source>
</evidence>
<feature type="transmembrane region" description="Helical" evidence="1">
    <location>
        <begin position="12"/>
        <end position="33"/>
    </location>
</feature>
<sequence length="220" mass="24476">MKYLRNQKGNSTFYLLWLLGIVALIFVLTINIVKVYVVKEQANLSVEQAALAGTSVLLETTDKAVKDFDAGPESVAQKALDGGHSISKLIEDKQNEYINNGDDETNAYIKAANDILPPRLDKHPLLKMALRDRLGVSGADISTEVAAVVQDVIAENKANREDTTIEFSKVKWRLEVKSTATFESISDNRYITYFLKDIPQRGYGPVLEYLESVYSSSVIL</sequence>
<keyword evidence="1" id="KW-1133">Transmembrane helix</keyword>
<gene>
    <name evidence="2" type="ORF">D0469_13665</name>
</gene>
<reference evidence="2 3" key="1">
    <citation type="submission" date="2018-08" db="EMBL/GenBank/DDBJ databases">
        <title>Bacillus chawlae sp. nov., Bacillus glennii sp. nov., and Bacillus saganii sp. nov. Isolated from the Vehicle Assembly Building at Kennedy Space Center where the Viking Spacecraft were Assembled.</title>
        <authorList>
            <person name="Seuylemezian A."/>
            <person name="Vaishampayan P."/>
        </authorList>
    </citation>
    <scope>NUCLEOTIDE SEQUENCE [LARGE SCALE GENOMIC DNA]</scope>
    <source>
        <strain evidence="2 3">V47-23a</strain>
    </source>
</reference>
<dbReference type="EMBL" id="QVTE01000039">
    <property type="protein sequence ID" value="RFU67770.1"/>
    <property type="molecule type" value="Genomic_DNA"/>
</dbReference>
<keyword evidence="1" id="KW-0472">Membrane</keyword>
<evidence type="ECO:0000313" key="2">
    <source>
        <dbReference type="EMBL" id="RFU67770.1"/>
    </source>
</evidence>
<comment type="caution">
    <text evidence="2">The sequence shown here is derived from an EMBL/GenBank/DDBJ whole genome shotgun (WGS) entry which is preliminary data.</text>
</comment>
<evidence type="ECO:0000313" key="3">
    <source>
        <dbReference type="Proteomes" id="UP000264541"/>
    </source>
</evidence>
<name>A0A372LLN5_9BACI</name>
<proteinExistence type="predicted"/>
<keyword evidence="3" id="KW-1185">Reference proteome</keyword>
<dbReference type="RefSeq" id="WP_117327298.1">
    <property type="nucleotide sequence ID" value="NZ_QVTE01000039.1"/>
</dbReference>
<keyword evidence="1" id="KW-0812">Transmembrane</keyword>
<protein>
    <submittedName>
        <fullName evidence="2">Uncharacterized protein</fullName>
    </submittedName>
</protein>
<dbReference type="AlphaFoldDB" id="A0A372LLN5"/>
<accession>A0A372LLN5</accession>
<organism evidence="2 3">
    <name type="scientific">Peribacillus saganii</name>
    <dbReference type="NCBI Taxonomy" id="2303992"/>
    <lineage>
        <taxon>Bacteria</taxon>
        <taxon>Bacillati</taxon>
        <taxon>Bacillota</taxon>
        <taxon>Bacilli</taxon>
        <taxon>Bacillales</taxon>
        <taxon>Bacillaceae</taxon>
        <taxon>Peribacillus</taxon>
    </lineage>
</organism>